<organism evidence="3 4">
    <name type="scientific">Phlebiopsis gigantea (strain 11061_1 CR5-6)</name>
    <name type="common">White-rot fungus</name>
    <name type="synonym">Peniophora gigantea</name>
    <dbReference type="NCBI Taxonomy" id="745531"/>
    <lineage>
        <taxon>Eukaryota</taxon>
        <taxon>Fungi</taxon>
        <taxon>Dikarya</taxon>
        <taxon>Basidiomycota</taxon>
        <taxon>Agaricomycotina</taxon>
        <taxon>Agaricomycetes</taxon>
        <taxon>Polyporales</taxon>
        <taxon>Phanerochaetaceae</taxon>
        <taxon>Phlebiopsis</taxon>
    </lineage>
</organism>
<feature type="compositionally biased region" description="Polar residues" evidence="1">
    <location>
        <begin position="362"/>
        <end position="382"/>
    </location>
</feature>
<dbReference type="Proteomes" id="UP000053257">
    <property type="component" value="Unassembled WGS sequence"/>
</dbReference>
<dbReference type="OrthoDB" id="243127at2759"/>
<accession>A0A0C3PCM4</accession>
<dbReference type="PANTHER" id="PTHR43830:SF3">
    <property type="entry name" value="PROTEIN PSP1"/>
    <property type="match status" value="1"/>
</dbReference>
<dbReference type="PROSITE" id="PS51411">
    <property type="entry name" value="PSP1_C"/>
    <property type="match status" value="1"/>
</dbReference>
<dbReference type="EMBL" id="KN840647">
    <property type="protein sequence ID" value="KIP02878.1"/>
    <property type="molecule type" value="Genomic_DNA"/>
</dbReference>
<dbReference type="Pfam" id="PF04468">
    <property type="entry name" value="PSP1"/>
    <property type="match status" value="1"/>
</dbReference>
<sequence length="690" mass="73874">MQPTHDRQSSGDDADRTNRFLASSGGADTPNTLSLRERAASQPPRTTNSQPFLASPSLQTVRVNSGGPGVWSRFTSALNTHASLQAGLPSSVPTRSSSFSTGTSNVQGLFSGMRESRFASTFEDDESEALSDIHDPYEERFINNSQSAIGSGLGGRGRTYAADMTRSRSQSVATTRPGTIGNPFGSGLWDTTGFSGSNPQSIPDARYGDLRPAGGSSRYGSLGALGRSPSNGYSHGVGGSFTDHSNMSPFVRDLQQILSDENAPGYRESWLAQRAAAAEENGGASGTTSRRHSVSVIARPRPTVVGFNAPGLDQDEPTMSRASGFQSSFSGNNGGLLLTDDDLASDLGMLNLGYKDESARSTGLSHSVAPSSLPSNAHSSRSPGYDRISSYQALHLNIPGGGSYASRPGLGSPSDSAFSGGSPSRHQLENEAHLAAARENIGIRAGLTARFVPGQGIQHIPEASILPTPITPGGLRSGYSPSIQRRPSDASKSINDLGKGVPLHSVPTSWPLFIIEFKAGRTDLFYCTDLSLDIRIGDLVIVEADRGKDLGKVINDTITLAEVEAFQKQQKILSGYAEAQGQMPTSPTGGGKEINPKMIYGKASLQDAQGFATKLQDEAKALELCRSKVRQRKLPMEVIDAEYQWDRRKLTFYFVADKRIDFRELVRELFRLYKTRIWMASLGGAVHDQQ</sequence>
<evidence type="ECO:0000313" key="4">
    <source>
        <dbReference type="Proteomes" id="UP000053257"/>
    </source>
</evidence>
<evidence type="ECO:0000313" key="3">
    <source>
        <dbReference type="EMBL" id="KIP02878.1"/>
    </source>
</evidence>
<name>A0A0C3PCM4_PHLG1</name>
<evidence type="ECO:0000259" key="2">
    <source>
        <dbReference type="PROSITE" id="PS51411"/>
    </source>
</evidence>
<feature type="region of interest" description="Disordered" evidence="1">
    <location>
        <begin position="1"/>
        <end position="58"/>
    </location>
</feature>
<proteinExistence type="predicted"/>
<keyword evidence="4" id="KW-1185">Reference proteome</keyword>
<dbReference type="PANTHER" id="PTHR43830">
    <property type="entry name" value="PROTEIN PSP1"/>
    <property type="match status" value="1"/>
</dbReference>
<feature type="domain" description="PSP1 C-terminal" evidence="2">
    <location>
        <begin position="597"/>
        <end position="682"/>
    </location>
</feature>
<reference evidence="3 4" key="1">
    <citation type="journal article" date="2014" name="PLoS Genet.">
        <title>Analysis of the Phlebiopsis gigantea genome, transcriptome and secretome provides insight into its pioneer colonization strategies of wood.</title>
        <authorList>
            <person name="Hori C."/>
            <person name="Ishida T."/>
            <person name="Igarashi K."/>
            <person name="Samejima M."/>
            <person name="Suzuki H."/>
            <person name="Master E."/>
            <person name="Ferreira P."/>
            <person name="Ruiz-Duenas F.J."/>
            <person name="Held B."/>
            <person name="Canessa P."/>
            <person name="Larrondo L.F."/>
            <person name="Schmoll M."/>
            <person name="Druzhinina I.S."/>
            <person name="Kubicek C.P."/>
            <person name="Gaskell J.A."/>
            <person name="Kersten P."/>
            <person name="St John F."/>
            <person name="Glasner J."/>
            <person name="Sabat G."/>
            <person name="Splinter BonDurant S."/>
            <person name="Syed K."/>
            <person name="Yadav J."/>
            <person name="Mgbeahuruike A.C."/>
            <person name="Kovalchuk A."/>
            <person name="Asiegbu F.O."/>
            <person name="Lackner G."/>
            <person name="Hoffmeister D."/>
            <person name="Rencoret J."/>
            <person name="Gutierrez A."/>
            <person name="Sun H."/>
            <person name="Lindquist E."/>
            <person name="Barry K."/>
            <person name="Riley R."/>
            <person name="Grigoriev I.V."/>
            <person name="Henrissat B."/>
            <person name="Kues U."/>
            <person name="Berka R.M."/>
            <person name="Martinez A.T."/>
            <person name="Covert S.F."/>
            <person name="Blanchette R.A."/>
            <person name="Cullen D."/>
        </authorList>
    </citation>
    <scope>NUCLEOTIDE SEQUENCE [LARGE SCALE GENOMIC DNA]</scope>
    <source>
        <strain evidence="3 4">11061_1 CR5-6</strain>
    </source>
</reference>
<protein>
    <recommendedName>
        <fullName evidence="2">PSP1 C-terminal domain-containing protein</fullName>
    </recommendedName>
</protein>
<dbReference type="AlphaFoldDB" id="A0A0C3PCM4"/>
<feature type="compositionally biased region" description="Basic and acidic residues" evidence="1">
    <location>
        <begin position="1"/>
        <end position="18"/>
    </location>
</feature>
<dbReference type="HOGENOM" id="CLU_013752_0_0_1"/>
<dbReference type="GO" id="GO:0005737">
    <property type="term" value="C:cytoplasm"/>
    <property type="evidence" value="ECO:0007669"/>
    <property type="project" value="TreeGrafter"/>
</dbReference>
<gene>
    <name evidence="3" type="ORF">PHLGIDRAFT_130481</name>
</gene>
<feature type="region of interest" description="Disordered" evidence="1">
    <location>
        <begin position="404"/>
        <end position="428"/>
    </location>
</feature>
<feature type="compositionally biased region" description="Polar residues" evidence="1">
    <location>
        <begin position="413"/>
        <end position="425"/>
    </location>
</feature>
<dbReference type="NCBIfam" id="NF041131">
    <property type="entry name" value="RicT_YaaT_fam"/>
    <property type="match status" value="1"/>
</dbReference>
<feature type="compositionally biased region" description="Polar residues" evidence="1">
    <location>
        <begin position="43"/>
        <end position="58"/>
    </location>
</feature>
<feature type="region of interest" description="Disordered" evidence="1">
    <location>
        <begin position="362"/>
        <end position="386"/>
    </location>
</feature>
<dbReference type="InterPro" id="IPR047767">
    <property type="entry name" value="PSP1-like"/>
</dbReference>
<dbReference type="InterPro" id="IPR007557">
    <property type="entry name" value="PSP1_C"/>
</dbReference>
<evidence type="ECO:0000256" key="1">
    <source>
        <dbReference type="SAM" id="MobiDB-lite"/>
    </source>
</evidence>